<feature type="transmembrane region" description="Helical" evidence="2">
    <location>
        <begin position="115"/>
        <end position="133"/>
    </location>
</feature>
<keyword evidence="2" id="KW-1133">Transmembrane helix</keyword>
<keyword evidence="2" id="KW-0472">Membrane</keyword>
<feature type="transmembrane region" description="Helical" evidence="2">
    <location>
        <begin position="319"/>
        <end position="339"/>
    </location>
</feature>
<feature type="compositionally biased region" description="Low complexity" evidence="1">
    <location>
        <begin position="411"/>
        <end position="420"/>
    </location>
</feature>
<dbReference type="Pfam" id="PF07786">
    <property type="entry name" value="HGSNAT_cat"/>
    <property type="match status" value="1"/>
</dbReference>
<feature type="transmembrane region" description="Helical" evidence="2">
    <location>
        <begin position="54"/>
        <end position="75"/>
    </location>
</feature>
<evidence type="ECO:0000313" key="4">
    <source>
        <dbReference type="EMBL" id="QQB13985.1"/>
    </source>
</evidence>
<feature type="transmembrane region" description="Helical" evidence="2">
    <location>
        <begin position="291"/>
        <end position="312"/>
    </location>
</feature>
<evidence type="ECO:0000259" key="3">
    <source>
        <dbReference type="Pfam" id="PF07786"/>
    </source>
</evidence>
<feature type="region of interest" description="Disordered" evidence="1">
    <location>
        <begin position="405"/>
        <end position="451"/>
    </location>
</feature>
<organism evidence="4 5">
    <name type="scientific">Brevibacterium casei</name>
    <dbReference type="NCBI Taxonomy" id="33889"/>
    <lineage>
        <taxon>Bacteria</taxon>
        <taxon>Bacillati</taxon>
        <taxon>Actinomycetota</taxon>
        <taxon>Actinomycetes</taxon>
        <taxon>Micrococcales</taxon>
        <taxon>Brevibacteriaceae</taxon>
        <taxon>Brevibacterium</taxon>
    </lineage>
</organism>
<feature type="transmembrane region" description="Helical" evidence="2">
    <location>
        <begin position="365"/>
        <end position="383"/>
    </location>
</feature>
<dbReference type="AlphaFoldDB" id="A0A7T4DI60"/>
<feature type="domain" description="Heparan-alpha-glucosaminide N-acetyltransferase catalytic" evidence="3">
    <location>
        <begin position="21"/>
        <end position="213"/>
    </location>
</feature>
<dbReference type="RefSeq" id="WP_198499114.1">
    <property type="nucleotide sequence ID" value="NZ_CP065989.1"/>
</dbReference>
<feature type="transmembrane region" description="Helical" evidence="2">
    <location>
        <begin position="87"/>
        <end position="109"/>
    </location>
</feature>
<evidence type="ECO:0000256" key="1">
    <source>
        <dbReference type="SAM" id="MobiDB-lite"/>
    </source>
</evidence>
<name>A0A7T4DI60_9MICO</name>
<accession>A0A7T4DI60</accession>
<dbReference type="InterPro" id="IPR012429">
    <property type="entry name" value="HGSNAT_cat"/>
</dbReference>
<proteinExistence type="predicted"/>
<sequence>MSTHPATASARFVSRLSPPGRLVGLDAARGLALLTMMVTHIFPLTDEMGDPTWAAIFSGRASALFAVLAGCSLVLSTRGTLEATGRLRDVAPGVLVRAASIIVVGLFLGAITTNLAVILVNYGVMFAIALLFLRLRPWALFTLAGLWMALSPLVSMWVRSTYGLETSYSAMSWFDFASLGPMLTDLVFTGYYPILQWMAYILLGMAVAKIDIGRHLTALFLAGVALFAIGRGGSWFLLDVGGGRAELEALAATSGADLNAALFINSYGVTPPDSWWWLAIAGPHSATPFDLISTAGTSLAAIAVLQAAAILLGRRSWLLAPLSAPGSMPLTVYAAHVVLVEITHPFYQPAPMIEQADPAKITTEYAIHALTFILLAIVWKVFVSPRGPLEGVIASLVKAVSPVRAGSGQGAEAAPGTATATPPPLRPDPPTNPEPPAHPDPPANPGPPDRR</sequence>
<dbReference type="EMBL" id="CP065989">
    <property type="protein sequence ID" value="QQB13985.1"/>
    <property type="molecule type" value="Genomic_DNA"/>
</dbReference>
<gene>
    <name evidence="4" type="ORF">I6H47_14570</name>
</gene>
<evidence type="ECO:0000313" key="5">
    <source>
        <dbReference type="Proteomes" id="UP000595374"/>
    </source>
</evidence>
<keyword evidence="2" id="KW-0812">Transmembrane</keyword>
<protein>
    <submittedName>
        <fullName evidence="4">DUF1624 domain-containing protein</fullName>
    </submittedName>
</protein>
<reference evidence="4 5" key="1">
    <citation type="submission" date="2020-12" db="EMBL/GenBank/DDBJ databases">
        <title>FDA dAtabase for Regulatory Grade micrObial Sequences (FDA-ARGOS): Supporting development and validation of Infectious Disease Dx tests.</title>
        <authorList>
            <person name="Sproer C."/>
            <person name="Gronow S."/>
            <person name="Severitt S."/>
            <person name="Schroder I."/>
            <person name="Tallon L."/>
            <person name="Sadzewicz L."/>
            <person name="Zhao X."/>
            <person name="Boylan J."/>
            <person name="Ott S."/>
            <person name="Bowen H."/>
            <person name="Vavikolanu K."/>
            <person name="Mehta A."/>
            <person name="Aluvathingal J."/>
            <person name="Nadendla S."/>
            <person name="Lowell S."/>
            <person name="Myers T."/>
            <person name="Yan Y."/>
            <person name="Sichtig H."/>
        </authorList>
    </citation>
    <scope>NUCLEOTIDE SEQUENCE [LARGE SCALE GENOMIC DNA]</scope>
    <source>
        <strain evidence="4 5">FDAARGOS_990</strain>
    </source>
</reference>
<feature type="transmembrane region" description="Helical" evidence="2">
    <location>
        <begin position="215"/>
        <end position="238"/>
    </location>
</feature>
<feature type="transmembrane region" description="Helical" evidence="2">
    <location>
        <begin position="21"/>
        <end position="42"/>
    </location>
</feature>
<feature type="compositionally biased region" description="Pro residues" evidence="1">
    <location>
        <begin position="421"/>
        <end position="451"/>
    </location>
</feature>
<feature type="transmembrane region" description="Helical" evidence="2">
    <location>
        <begin position="178"/>
        <end position="203"/>
    </location>
</feature>
<feature type="transmembrane region" description="Helical" evidence="2">
    <location>
        <begin position="140"/>
        <end position="158"/>
    </location>
</feature>
<evidence type="ECO:0000256" key="2">
    <source>
        <dbReference type="SAM" id="Phobius"/>
    </source>
</evidence>
<dbReference type="Proteomes" id="UP000595374">
    <property type="component" value="Chromosome"/>
</dbReference>